<dbReference type="Proteomes" id="UP000198122">
    <property type="component" value="Unassembled WGS sequence"/>
</dbReference>
<evidence type="ECO:0000313" key="2">
    <source>
        <dbReference type="EMBL" id="SNC62912.1"/>
    </source>
</evidence>
<accession>A0A212TA59</accession>
<reference evidence="2 3" key="1">
    <citation type="submission" date="2017-06" db="EMBL/GenBank/DDBJ databases">
        <authorList>
            <person name="Kim H.J."/>
            <person name="Triplett B.A."/>
        </authorList>
    </citation>
    <scope>NUCLEOTIDE SEQUENCE [LARGE SCALE GENOMIC DNA]</scope>
    <source>
        <strain evidence="2 3">DSM 22179</strain>
    </source>
</reference>
<dbReference type="RefSeq" id="WP_088817734.1">
    <property type="nucleotide sequence ID" value="NZ_FYEZ01000001.1"/>
</dbReference>
<feature type="compositionally biased region" description="Polar residues" evidence="1">
    <location>
        <begin position="1"/>
        <end position="11"/>
    </location>
</feature>
<keyword evidence="3" id="KW-1185">Reference proteome</keyword>
<protein>
    <recommendedName>
        <fullName evidence="4">DUF5709 domain-containing protein</fullName>
    </recommendedName>
</protein>
<proteinExistence type="predicted"/>
<feature type="compositionally biased region" description="Acidic residues" evidence="1">
    <location>
        <begin position="54"/>
        <end position="72"/>
    </location>
</feature>
<sequence>MSDTFPQSAQNPDAIDGLVDPDQEKSSEGTVSYDDAPDDRGEQAEAQQHYGEVTAEDLSTDDQVADGGDLLDADSPAGVDTALASVDPDTAEAQPDGDRLVSEQAGEGSDTEHGGMSDPAVDHVADADER</sequence>
<feature type="compositionally biased region" description="Basic and acidic residues" evidence="1">
    <location>
        <begin position="110"/>
        <end position="130"/>
    </location>
</feature>
<gene>
    <name evidence="2" type="ORF">SAMN05445756_0794</name>
</gene>
<dbReference type="EMBL" id="FYEZ01000001">
    <property type="protein sequence ID" value="SNC62912.1"/>
    <property type="molecule type" value="Genomic_DNA"/>
</dbReference>
<feature type="region of interest" description="Disordered" evidence="1">
    <location>
        <begin position="1"/>
        <end position="130"/>
    </location>
</feature>
<dbReference type="AlphaFoldDB" id="A0A212TA59"/>
<evidence type="ECO:0008006" key="4">
    <source>
        <dbReference type="Google" id="ProtNLM"/>
    </source>
</evidence>
<organism evidence="2 3">
    <name type="scientific">Kytococcus aerolatus</name>
    <dbReference type="NCBI Taxonomy" id="592308"/>
    <lineage>
        <taxon>Bacteria</taxon>
        <taxon>Bacillati</taxon>
        <taxon>Actinomycetota</taxon>
        <taxon>Actinomycetes</taxon>
        <taxon>Micrococcales</taxon>
        <taxon>Kytococcaceae</taxon>
        <taxon>Kytococcus</taxon>
    </lineage>
</organism>
<dbReference type="OrthoDB" id="5150013at2"/>
<name>A0A212TA59_9MICO</name>
<evidence type="ECO:0000313" key="3">
    <source>
        <dbReference type="Proteomes" id="UP000198122"/>
    </source>
</evidence>
<evidence type="ECO:0000256" key="1">
    <source>
        <dbReference type="SAM" id="MobiDB-lite"/>
    </source>
</evidence>